<sequence length="401" mass="43097">MATPGAPSPDPLSDAPPRPPGPQGPRGDRGGARLEEDGENRPAIGPRRAAVKSAWRLAGGARDVTERRGDARGAYKGRAPPRSRRESRAERLDGGFAVVAAASASPHRLFRCPSGDQRPFFLPRASGPYSPLHEHVRGHFRSALWACESAHPHAAPGAPAPADGAGPTPRLGVPLPQREIGRREPERRGPSGLPGRTLAAHTPAERPRNAPGLQISAERRVTSNPTRTLVDLGAAPYNRSRLYQLLEGENKKKELFITHGNLEEGAEKLKQEVSLVQEQLAVSAQEHSFFLSKLNSDVNMLCEALYQGGNQLLLSDQGHTCPWQTAQRQKEGRTRPELSAPRTESPKGCLLLPSGAQERRPGCNQEAFIGGWFGVCSPDPSTGTVSCSLQGAGLERQHVAC</sequence>
<dbReference type="Ensembl" id="ENSBGRT00000038104.1">
    <property type="protein sequence ID" value="ENSBGRP00000032969.1"/>
    <property type="gene ID" value="ENSBGRG00000020706.1"/>
</dbReference>
<dbReference type="InterPro" id="IPR026206">
    <property type="entry name" value="HAUS3"/>
</dbReference>
<dbReference type="Proteomes" id="UP000694520">
    <property type="component" value="Chromosome 6"/>
</dbReference>
<accession>A0A8B9Y8L9</accession>
<dbReference type="AlphaFoldDB" id="A0A8B9Y8L9"/>
<feature type="region of interest" description="Disordered" evidence="2">
    <location>
        <begin position="325"/>
        <end position="346"/>
    </location>
</feature>
<feature type="compositionally biased region" description="Basic and acidic residues" evidence="2">
    <location>
        <begin position="179"/>
        <end position="189"/>
    </location>
</feature>
<dbReference type="PANTHER" id="PTHR19378">
    <property type="entry name" value="GOLGIN- RELATED"/>
    <property type="match status" value="1"/>
</dbReference>
<dbReference type="GO" id="GO:0070652">
    <property type="term" value="C:HAUS complex"/>
    <property type="evidence" value="ECO:0007669"/>
    <property type="project" value="InterPro"/>
</dbReference>
<name>A0A8B9Y8L9_BOSMU</name>
<dbReference type="GO" id="GO:0072686">
    <property type="term" value="C:mitotic spindle"/>
    <property type="evidence" value="ECO:0007669"/>
    <property type="project" value="TreeGrafter"/>
</dbReference>
<feature type="region of interest" description="Disordered" evidence="2">
    <location>
        <begin position="1"/>
        <end position="90"/>
    </location>
</feature>
<organism evidence="3 4">
    <name type="scientific">Bos mutus grunniens</name>
    <name type="common">Wild yak</name>
    <name type="synonym">Bos grunniens</name>
    <dbReference type="NCBI Taxonomy" id="30521"/>
    <lineage>
        <taxon>Eukaryota</taxon>
        <taxon>Metazoa</taxon>
        <taxon>Chordata</taxon>
        <taxon>Craniata</taxon>
        <taxon>Vertebrata</taxon>
        <taxon>Euteleostomi</taxon>
        <taxon>Mammalia</taxon>
        <taxon>Eutheria</taxon>
        <taxon>Laurasiatheria</taxon>
        <taxon>Artiodactyla</taxon>
        <taxon>Ruminantia</taxon>
        <taxon>Pecora</taxon>
        <taxon>Bovidae</taxon>
        <taxon>Bovinae</taxon>
        <taxon>Bos</taxon>
    </lineage>
</organism>
<feature type="compositionally biased region" description="Pro residues" evidence="2">
    <location>
        <begin position="1"/>
        <end position="23"/>
    </location>
</feature>
<feature type="coiled-coil region" evidence="1">
    <location>
        <begin position="259"/>
        <end position="286"/>
    </location>
</feature>
<dbReference type="GO" id="GO:0051225">
    <property type="term" value="P:spindle assembly"/>
    <property type="evidence" value="ECO:0007669"/>
    <property type="project" value="InterPro"/>
</dbReference>
<keyword evidence="1" id="KW-0175">Coiled coil</keyword>
<dbReference type="GO" id="GO:0005815">
    <property type="term" value="C:microtubule organizing center"/>
    <property type="evidence" value="ECO:0007669"/>
    <property type="project" value="TreeGrafter"/>
</dbReference>
<reference evidence="3" key="3">
    <citation type="submission" date="2025-09" db="UniProtKB">
        <authorList>
            <consortium name="Ensembl"/>
        </authorList>
    </citation>
    <scope>IDENTIFICATION</scope>
</reference>
<feature type="compositionally biased region" description="Basic and acidic residues" evidence="2">
    <location>
        <begin position="26"/>
        <end position="35"/>
    </location>
</feature>
<evidence type="ECO:0000313" key="3">
    <source>
        <dbReference type="Ensembl" id="ENSBGRP00000032969.1"/>
    </source>
</evidence>
<reference evidence="3" key="2">
    <citation type="submission" date="2025-08" db="UniProtKB">
        <authorList>
            <consortium name="Ensembl"/>
        </authorList>
    </citation>
    <scope>IDENTIFICATION</scope>
</reference>
<keyword evidence="4" id="KW-1185">Reference proteome</keyword>
<dbReference type="PANTHER" id="PTHR19378:SF0">
    <property type="entry name" value="HAUS AUGMIN-LIKE COMPLEX SUBUNIT 3"/>
    <property type="match status" value="1"/>
</dbReference>
<evidence type="ECO:0000256" key="2">
    <source>
        <dbReference type="SAM" id="MobiDB-lite"/>
    </source>
</evidence>
<evidence type="ECO:0000256" key="1">
    <source>
        <dbReference type="SAM" id="Coils"/>
    </source>
</evidence>
<protein>
    <submittedName>
        <fullName evidence="3">Uncharacterized protein</fullName>
    </submittedName>
</protein>
<evidence type="ECO:0000313" key="4">
    <source>
        <dbReference type="Proteomes" id="UP000694520"/>
    </source>
</evidence>
<dbReference type="GO" id="GO:0031023">
    <property type="term" value="P:microtubule organizing center organization"/>
    <property type="evidence" value="ECO:0007669"/>
    <property type="project" value="TreeGrafter"/>
</dbReference>
<feature type="compositionally biased region" description="Basic and acidic residues" evidence="2">
    <location>
        <begin position="63"/>
        <end position="73"/>
    </location>
</feature>
<feature type="compositionally biased region" description="Low complexity" evidence="2">
    <location>
        <begin position="152"/>
        <end position="167"/>
    </location>
</feature>
<reference evidence="3" key="1">
    <citation type="submission" date="2019-05" db="EMBL/GenBank/DDBJ databases">
        <authorList>
            <person name="Zhang S."/>
            <person name="Liu J."/>
        </authorList>
    </citation>
    <scope>NUCLEOTIDE SEQUENCE [LARGE SCALE GENOMIC DNA]</scope>
</reference>
<feature type="region of interest" description="Disordered" evidence="2">
    <location>
        <begin position="151"/>
        <end position="220"/>
    </location>
</feature>
<proteinExistence type="predicted"/>